<organism evidence="2 3">
    <name type="scientific">Moheibacter sediminis</name>
    <dbReference type="NCBI Taxonomy" id="1434700"/>
    <lineage>
        <taxon>Bacteria</taxon>
        <taxon>Pseudomonadati</taxon>
        <taxon>Bacteroidota</taxon>
        <taxon>Flavobacteriia</taxon>
        <taxon>Flavobacteriales</taxon>
        <taxon>Weeksellaceae</taxon>
        <taxon>Moheibacter</taxon>
    </lineage>
</organism>
<keyword evidence="3" id="KW-1185">Reference proteome</keyword>
<accession>A0A1W2AD63</accession>
<proteinExistence type="predicted"/>
<dbReference type="AlphaFoldDB" id="A0A1W2AD63"/>
<evidence type="ECO:0000313" key="2">
    <source>
        <dbReference type="EMBL" id="SMC58665.1"/>
    </source>
</evidence>
<feature type="transmembrane region" description="Helical" evidence="1">
    <location>
        <begin position="15"/>
        <end position="42"/>
    </location>
</feature>
<sequence length="180" mass="21414">MELIKRFKIKRNNNLLLNFIIIILYPFILLIGLIIILIAWIISLFQTNQKQENLNNTSNLEWTFLVENKNIQILKRYINEIRFGPAYFHLKSEPIIPELKNKIFGDWFFIYENFIFIQEWNSTTTADTNLIVIDSSNNSYKILHKNLSSVLWEMKNESDLLLICNTGYETETYKINKNSL</sequence>
<evidence type="ECO:0000256" key="1">
    <source>
        <dbReference type="SAM" id="Phobius"/>
    </source>
</evidence>
<name>A0A1W2AD63_9FLAO</name>
<keyword evidence="1" id="KW-1133">Transmembrane helix</keyword>
<keyword evidence="1" id="KW-0812">Transmembrane</keyword>
<keyword evidence="1" id="KW-0472">Membrane</keyword>
<dbReference type="OrthoDB" id="1374980at2"/>
<dbReference type="Proteomes" id="UP000192393">
    <property type="component" value="Unassembled WGS sequence"/>
</dbReference>
<protein>
    <submittedName>
        <fullName evidence="2">Uncharacterized protein</fullName>
    </submittedName>
</protein>
<dbReference type="EMBL" id="FWXS01000004">
    <property type="protein sequence ID" value="SMC58665.1"/>
    <property type="molecule type" value="Genomic_DNA"/>
</dbReference>
<dbReference type="RefSeq" id="WP_084017000.1">
    <property type="nucleotide sequence ID" value="NZ_FWXS01000004.1"/>
</dbReference>
<reference evidence="2 3" key="1">
    <citation type="submission" date="2017-04" db="EMBL/GenBank/DDBJ databases">
        <authorList>
            <person name="Afonso C.L."/>
            <person name="Miller P.J."/>
            <person name="Scott M.A."/>
            <person name="Spackman E."/>
            <person name="Goraichik I."/>
            <person name="Dimitrov K.M."/>
            <person name="Suarez D.L."/>
            <person name="Swayne D.E."/>
        </authorList>
    </citation>
    <scope>NUCLEOTIDE SEQUENCE [LARGE SCALE GENOMIC DNA]</scope>
    <source>
        <strain evidence="2 3">CGMCC 1.12708</strain>
    </source>
</reference>
<gene>
    <name evidence="2" type="ORF">SAMN06296427_10476</name>
</gene>
<evidence type="ECO:0000313" key="3">
    <source>
        <dbReference type="Proteomes" id="UP000192393"/>
    </source>
</evidence>
<dbReference type="STRING" id="1434700.SAMN06296427_10476"/>